<keyword evidence="2 5" id="KW-0812">Transmembrane</keyword>
<feature type="transmembrane region" description="Helical" evidence="5">
    <location>
        <begin position="333"/>
        <end position="355"/>
    </location>
</feature>
<keyword evidence="4 5" id="KW-0472">Membrane</keyword>
<dbReference type="GO" id="GO:0015179">
    <property type="term" value="F:L-amino acid transmembrane transporter activity"/>
    <property type="evidence" value="ECO:0007669"/>
    <property type="project" value="TreeGrafter"/>
</dbReference>
<dbReference type="PANTHER" id="PTHR22950:SF461">
    <property type="entry name" value="AMINO ACID TRANSPORTER TRANSMEMBRANE DOMAIN-CONTAINING PROTEIN"/>
    <property type="match status" value="1"/>
</dbReference>
<name>A0A9W7FWK4_9STRA</name>
<evidence type="ECO:0000313" key="7">
    <source>
        <dbReference type="EMBL" id="GMI24214.1"/>
    </source>
</evidence>
<evidence type="ECO:0000256" key="1">
    <source>
        <dbReference type="ARBA" id="ARBA00004141"/>
    </source>
</evidence>
<accession>A0A9W7FWK4</accession>
<feature type="transmembrane region" description="Helical" evidence="5">
    <location>
        <begin position="131"/>
        <end position="151"/>
    </location>
</feature>
<gene>
    <name evidence="7" type="ORF">TrCOL_g8509</name>
</gene>
<dbReference type="OrthoDB" id="206873at2759"/>
<reference evidence="8" key="1">
    <citation type="journal article" date="2023" name="Commun. Biol.">
        <title>Genome analysis of Parmales, the sister group of diatoms, reveals the evolutionary specialization of diatoms from phago-mixotrophs to photoautotrophs.</title>
        <authorList>
            <person name="Ban H."/>
            <person name="Sato S."/>
            <person name="Yoshikawa S."/>
            <person name="Yamada K."/>
            <person name="Nakamura Y."/>
            <person name="Ichinomiya M."/>
            <person name="Sato N."/>
            <person name="Blanc-Mathieu R."/>
            <person name="Endo H."/>
            <person name="Kuwata A."/>
            <person name="Ogata H."/>
        </authorList>
    </citation>
    <scope>NUCLEOTIDE SEQUENCE [LARGE SCALE GENOMIC DNA]</scope>
</reference>
<evidence type="ECO:0000256" key="4">
    <source>
        <dbReference type="ARBA" id="ARBA00023136"/>
    </source>
</evidence>
<protein>
    <recommendedName>
        <fullName evidence="6">Amino acid transporter transmembrane domain-containing protein</fullName>
    </recommendedName>
</protein>
<evidence type="ECO:0000313" key="8">
    <source>
        <dbReference type="Proteomes" id="UP001165065"/>
    </source>
</evidence>
<keyword evidence="3 5" id="KW-1133">Transmembrane helix</keyword>
<feature type="transmembrane region" description="Helical" evidence="5">
    <location>
        <begin position="201"/>
        <end position="222"/>
    </location>
</feature>
<feature type="transmembrane region" description="Helical" evidence="5">
    <location>
        <begin position="234"/>
        <end position="252"/>
    </location>
</feature>
<feature type="transmembrane region" description="Helical" evidence="5">
    <location>
        <begin position="163"/>
        <end position="180"/>
    </location>
</feature>
<dbReference type="InterPro" id="IPR013057">
    <property type="entry name" value="AA_transpt_TM"/>
</dbReference>
<sequence length="362" mass="38580">MSYFSTILGGPLPTLGILSITQAVNIYAGEQLLGAVEKVETQRAWGAERVTDLPSLAGDIPSHKVATSLSFDVNLFLVLGAYLLTMENCLLQLLYPLQPPRLCLGTINVVILVSLNSTVGRTMGKLGRAPAIISVITILGSMGICLVSAYLTPASNDEPPAKTYGYSVPAAISGIAFAVGSQKLLLNVRAELEDVSSSSKVLRYGLVIMFALYGLVICLTPPSPPSFLLDILDAGSISSCLASTCLFIHVAISFSINSQALVRRLVENHNIGWFLCTSLISITILIITLLVPSFASLTSLIGALTSIPLTLTLPIIFGVASAKRTGWHYRLDVSLIVLCVILTVITTLASCWKIIDEWGNVT</sequence>
<comment type="caution">
    <text evidence="7">The sequence shown here is derived from an EMBL/GenBank/DDBJ whole genome shotgun (WGS) entry which is preliminary data.</text>
</comment>
<feature type="transmembrane region" description="Helical" evidence="5">
    <location>
        <begin position="300"/>
        <end position="321"/>
    </location>
</feature>
<keyword evidence="8" id="KW-1185">Reference proteome</keyword>
<dbReference type="GO" id="GO:0016020">
    <property type="term" value="C:membrane"/>
    <property type="evidence" value="ECO:0007669"/>
    <property type="project" value="UniProtKB-SubCell"/>
</dbReference>
<evidence type="ECO:0000256" key="5">
    <source>
        <dbReference type="SAM" id="Phobius"/>
    </source>
</evidence>
<dbReference type="Proteomes" id="UP001165065">
    <property type="component" value="Unassembled WGS sequence"/>
</dbReference>
<feature type="transmembrane region" description="Helical" evidence="5">
    <location>
        <begin position="273"/>
        <end position="294"/>
    </location>
</feature>
<evidence type="ECO:0000256" key="2">
    <source>
        <dbReference type="ARBA" id="ARBA00022692"/>
    </source>
</evidence>
<evidence type="ECO:0000259" key="6">
    <source>
        <dbReference type="Pfam" id="PF01490"/>
    </source>
</evidence>
<dbReference type="AlphaFoldDB" id="A0A9W7FWK4"/>
<evidence type="ECO:0000256" key="3">
    <source>
        <dbReference type="ARBA" id="ARBA00022989"/>
    </source>
</evidence>
<dbReference type="PANTHER" id="PTHR22950">
    <property type="entry name" value="AMINO ACID TRANSPORTER"/>
    <property type="match status" value="1"/>
</dbReference>
<dbReference type="Pfam" id="PF01490">
    <property type="entry name" value="Aa_trans"/>
    <property type="match status" value="1"/>
</dbReference>
<feature type="domain" description="Amino acid transporter transmembrane" evidence="6">
    <location>
        <begin position="64"/>
        <end position="355"/>
    </location>
</feature>
<comment type="subcellular location">
    <subcellularLocation>
        <location evidence="1">Membrane</location>
        <topology evidence="1">Multi-pass membrane protein</topology>
    </subcellularLocation>
</comment>
<organism evidence="7 8">
    <name type="scientific">Triparma columacea</name>
    <dbReference type="NCBI Taxonomy" id="722753"/>
    <lineage>
        <taxon>Eukaryota</taxon>
        <taxon>Sar</taxon>
        <taxon>Stramenopiles</taxon>
        <taxon>Ochrophyta</taxon>
        <taxon>Bolidophyceae</taxon>
        <taxon>Parmales</taxon>
        <taxon>Triparmaceae</taxon>
        <taxon>Triparma</taxon>
    </lineage>
</organism>
<proteinExistence type="predicted"/>
<dbReference type="EMBL" id="BRYA01000581">
    <property type="protein sequence ID" value="GMI24214.1"/>
    <property type="molecule type" value="Genomic_DNA"/>
</dbReference>